<dbReference type="EMBL" id="JABAHZ010000001">
    <property type="protein sequence ID" value="NLR78422.1"/>
    <property type="molecule type" value="Genomic_DNA"/>
</dbReference>
<reference evidence="2 3" key="1">
    <citation type="submission" date="2020-04" db="EMBL/GenBank/DDBJ databases">
        <authorList>
            <person name="Yin C."/>
        </authorList>
    </citation>
    <scope>NUCLEOTIDE SEQUENCE [LARGE SCALE GENOMIC DNA]</scope>
    <source>
        <strain evidence="2 3">Ak56</strain>
    </source>
</reference>
<evidence type="ECO:0000256" key="1">
    <source>
        <dbReference type="SAM" id="SignalP"/>
    </source>
</evidence>
<evidence type="ECO:0000313" key="3">
    <source>
        <dbReference type="Proteomes" id="UP000552864"/>
    </source>
</evidence>
<protein>
    <recommendedName>
        <fullName evidence="4">WD40-like Beta Propeller Repeat</fullName>
    </recommendedName>
</protein>
<evidence type="ECO:0008006" key="4">
    <source>
        <dbReference type="Google" id="ProtNLM"/>
    </source>
</evidence>
<gene>
    <name evidence="2" type="ORF">HGH91_07285</name>
</gene>
<name>A0A847SQS2_9BACT</name>
<dbReference type="AlphaFoldDB" id="A0A847SQS2"/>
<dbReference type="InterPro" id="IPR011990">
    <property type="entry name" value="TPR-like_helical_dom_sf"/>
</dbReference>
<dbReference type="SUPFAM" id="SSF48452">
    <property type="entry name" value="TPR-like"/>
    <property type="match status" value="1"/>
</dbReference>
<feature type="chain" id="PRO_5032335573" description="WD40-like Beta Propeller Repeat" evidence="1">
    <location>
        <begin position="24"/>
        <end position="525"/>
    </location>
</feature>
<dbReference type="Proteomes" id="UP000552864">
    <property type="component" value="Unassembled WGS sequence"/>
</dbReference>
<feature type="signal peptide" evidence="1">
    <location>
        <begin position="1"/>
        <end position="23"/>
    </location>
</feature>
<organism evidence="2 3">
    <name type="scientific">Chitinophaga eiseniae</name>
    <dbReference type="NCBI Taxonomy" id="634771"/>
    <lineage>
        <taxon>Bacteria</taxon>
        <taxon>Pseudomonadati</taxon>
        <taxon>Bacteroidota</taxon>
        <taxon>Chitinophagia</taxon>
        <taxon>Chitinophagales</taxon>
        <taxon>Chitinophagaceae</taxon>
        <taxon>Chitinophaga</taxon>
    </lineage>
</organism>
<proteinExistence type="predicted"/>
<comment type="caution">
    <text evidence="2">The sequence shown here is derived from an EMBL/GenBank/DDBJ whole genome shotgun (WGS) entry which is preliminary data.</text>
</comment>
<keyword evidence="1" id="KW-0732">Signal</keyword>
<sequence length="525" mass="59208">MMKSIVPYIFVYISMLSSFRLSAQDQEPVERKADVSFQRQEYARAAALYENLLHTHYGKRHAAMLHQRLATSYRGFNQYGKAAYWYEQVLKDSSAVPADRLNYADMLKSLGKFAEAREQYLQYPDQQRVAMRIHGCDSAVLWQSLPVRATIVNVKGINSSSNDWGAVKYGRQLVFVSDSMRGDMWFVKGSRRRYYRTNTGFGKIYTAEDLPSGTGYVKDFSPRINNFPYHTGPLCFSANGDTAYVTVTDPQRRISFNKKEAPVYGVRHHDLVLFIKQRGQWQGPIPFPYNSQEYSTEHAVLNSAGNILYFTSDRPGGIGATDIWYCEKNVDNSWGTPQNCGSSINTADEEAFTVTAPGDRLFFASKGWPGMGGYDVFCTEGSKNHWSAPMNMHLPFNSPGDDFYYFEDGDGKGFFSSNREGGAGGDDIYSFSFPPAAPVIPVLAPLLRIPLQVDICTTSSLCVYLFNKTRGVGWCYVILPPYGEIEAKLEPDANYVLRLHYANRVDSVEFSTKDGVDSVYKKICR</sequence>
<accession>A0A847SQS2</accession>
<dbReference type="Gene3D" id="1.25.40.10">
    <property type="entry name" value="Tetratricopeptide repeat domain"/>
    <property type="match status" value="1"/>
</dbReference>
<keyword evidence="3" id="KW-1185">Reference proteome</keyword>
<evidence type="ECO:0000313" key="2">
    <source>
        <dbReference type="EMBL" id="NLR78422.1"/>
    </source>
</evidence>